<feature type="domain" description="Cas12f1-like TNB" evidence="8">
    <location>
        <begin position="314"/>
        <end position="380"/>
    </location>
</feature>
<proteinExistence type="inferred from homology"/>
<dbReference type="GeneID" id="56033945"/>
<evidence type="ECO:0000256" key="5">
    <source>
        <dbReference type="ARBA" id="ARBA00023172"/>
    </source>
</evidence>
<feature type="region of interest" description="Disordered" evidence="6">
    <location>
        <begin position="93"/>
        <end position="123"/>
    </location>
</feature>
<gene>
    <name evidence="9" type="primary">tnpB</name>
    <name evidence="9" type="ORF">HYG82_11600</name>
</gene>
<protein>
    <submittedName>
        <fullName evidence="9">IS200/IS605 family element transposase accessory protein TnpB</fullName>
    </submittedName>
</protein>
<dbReference type="InterPro" id="IPR001959">
    <property type="entry name" value="Transposase"/>
</dbReference>
<dbReference type="Pfam" id="PF07282">
    <property type="entry name" value="Cas12f1-like_TNB"/>
    <property type="match status" value="1"/>
</dbReference>
<evidence type="ECO:0000259" key="7">
    <source>
        <dbReference type="Pfam" id="PF01385"/>
    </source>
</evidence>
<sequence length="442" mass="50018">MAIQVTHTYVATIRNQQQVQSDLDSLGFAAAKLWNIARWTCDRIWGETGTIPEDGPLKAYLKNHERYADRNSQSSQRVIEELAEAFSGWYAKRRNGDDRANPPKYRKNGDDHPRSTVTFKEDGFKHDAKNNRIRLSKGRNLKEHWSDFILCEIETRPDVTIENVGQVKAVWNDSKGEWELHIVCKHEIEAESPGDETAGIDLGISNFAAVSYSTGDHELYPGNALKTDERYFAKEIAKCNSSRSNNALRLRKKRSKRRSHYLHAVTKHIVAECVERGVGTIAVGNLEGIREDDETGEARNWGDRGNEGLHGWAFDRFTNLLTYKAKAEGITVVIVSERDTSKTCSRCGQKRDANRVERGLYVCRECEAVMNADSNGAENIRCRLDQAEKVTLNPRSTEDRSSGRVARPVVNLFRRGEYDHSRGQGTFAEQASSCKPQISQLR</sequence>
<dbReference type="RefSeq" id="WP_179261194.1">
    <property type="nucleotide sequence ID" value="NZ_CP058601.1"/>
</dbReference>
<evidence type="ECO:0000256" key="6">
    <source>
        <dbReference type="SAM" id="MobiDB-lite"/>
    </source>
</evidence>
<dbReference type="Pfam" id="PF01385">
    <property type="entry name" value="OrfB_IS605"/>
    <property type="match status" value="1"/>
</dbReference>
<keyword evidence="10" id="KW-1185">Reference proteome</keyword>
<dbReference type="EMBL" id="CP058601">
    <property type="protein sequence ID" value="QLG49461.1"/>
    <property type="molecule type" value="Genomic_DNA"/>
</dbReference>
<dbReference type="GO" id="GO:0032196">
    <property type="term" value="P:transposition"/>
    <property type="evidence" value="ECO:0007669"/>
    <property type="project" value="UniProtKB-KW"/>
</dbReference>
<keyword evidence="3" id="KW-0815">Transposition</keyword>
<name>A0A7D5KDJ4_9EURY</name>
<evidence type="ECO:0000256" key="2">
    <source>
        <dbReference type="ARBA" id="ARBA00011044"/>
    </source>
</evidence>
<keyword evidence="5" id="KW-0233">DNA recombination</keyword>
<evidence type="ECO:0000256" key="3">
    <source>
        <dbReference type="ARBA" id="ARBA00022578"/>
    </source>
</evidence>
<dbReference type="NCBIfam" id="TIGR01766">
    <property type="entry name" value="IS200/IS605 family accessory protein TnpB-like domain"/>
    <property type="match status" value="1"/>
</dbReference>
<comment type="similarity">
    <text evidence="1">In the C-terminal section; belongs to the transposase 35 family.</text>
</comment>
<evidence type="ECO:0000259" key="8">
    <source>
        <dbReference type="Pfam" id="PF07282"/>
    </source>
</evidence>
<evidence type="ECO:0000256" key="4">
    <source>
        <dbReference type="ARBA" id="ARBA00023125"/>
    </source>
</evidence>
<keyword evidence="4" id="KW-0238">DNA-binding</keyword>
<dbReference type="InterPro" id="IPR010095">
    <property type="entry name" value="Cas12f1-like_TNB"/>
</dbReference>
<reference evidence="9 10" key="1">
    <citation type="submission" date="2020-07" db="EMBL/GenBank/DDBJ databases">
        <authorList>
            <person name="Cui H."/>
        </authorList>
    </citation>
    <scope>NUCLEOTIDE SEQUENCE [LARGE SCALE GENOMIC DNA]</scope>
    <source>
        <strain evidence="9 10">YPL8</strain>
    </source>
</reference>
<dbReference type="InterPro" id="IPR051399">
    <property type="entry name" value="RNA-guided_DNA_endo/Transpos"/>
</dbReference>
<comment type="similarity">
    <text evidence="2">In the N-terminal section; belongs to the transposase 2 family.</text>
</comment>
<evidence type="ECO:0000313" key="9">
    <source>
        <dbReference type="EMBL" id="QLG49461.1"/>
    </source>
</evidence>
<feature type="domain" description="Probable transposase IS891/IS1136/IS1341" evidence="7">
    <location>
        <begin position="181"/>
        <end position="289"/>
    </location>
</feature>
<evidence type="ECO:0000256" key="1">
    <source>
        <dbReference type="ARBA" id="ARBA00008761"/>
    </source>
</evidence>
<dbReference type="AlphaFoldDB" id="A0A7D5KDJ4"/>
<accession>A0A7D5KDJ4</accession>
<dbReference type="GO" id="GO:0006310">
    <property type="term" value="P:DNA recombination"/>
    <property type="evidence" value="ECO:0007669"/>
    <property type="project" value="UniProtKB-KW"/>
</dbReference>
<dbReference type="KEGG" id="haly:HYG82_11600"/>
<dbReference type="PANTHER" id="PTHR30405">
    <property type="entry name" value="TRANSPOSASE"/>
    <property type="match status" value="1"/>
</dbReference>
<feature type="region of interest" description="Disordered" evidence="6">
    <location>
        <begin position="421"/>
        <end position="442"/>
    </location>
</feature>
<dbReference type="PANTHER" id="PTHR30405:SF11">
    <property type="entry name" value="RNA-GUIDED DNA ENDONUCLEASE RV2885C-RELATED"/>
    <property type="match status" value="1"/>
</dbReference>
<organism evidence="9 10">
    <name type="scientific">Natrinema halophilum</name>
    <dbReference type="NCBI Taxonomy" id="1699371"/>
    <lineage>
        <taxon>Archaea</taxon>
        <taxon>Methanobacteriati</taxon>
        <taxon>Methanobacteriota</taxon>
        <taxon>Stenosarchaea group</taxon>
        <taxon>Halobacteria</taxon>
        <taxon>Halobacteriales</taxon>
        <taxon>Natrialbaceae</taxon>
        <taxon>Natrinema</taxon>
    </lineage>
</organism>
<dbReference type="NCBIfam" id="NF040570">
    <property type="entry name" value="guided_TnpB"/>
    <property type="match status" value="1"/>
</dbReference>
<feature type="compositionally biased region" description="Basic and acidic residues" evidence="6">
    <location>
        <begin position="94"/>
        <end position="123"/>
    </location>
</feature>
<dbReference type="Proteomes" id="UP000509241">
    <property type="component" value="Chromosome"/>
</dbReference>
<dbReference type="GO" id="GO:0003677">
    <property type="term" value="F:DNA binding"/>
    <property type="evidence" value="ECO:0007669"/>
    <property type="project" value="UniProtKB-KW"/>
</dbReference>
<evidence type="ECO:0000313" key="10">
    <source>
        <dbReference type="Proteomes" id="UP000509241"/>
    </source>
</evidence>
<feature type="compositionally biased region" description="Polar residues" evidence="6">
    <location>
        <begin position="423"/>
        <end position="442"/>
    </location>
</feature>